<accession>A0A840NCA5</accession>
<evidence type="ECO:0000313" key="1">
    <source>
        <dbReference type="EMBL" id="MBB5069926.1"/>
    </source>
</evidence>
<evidence type="ECO:0008006" key="3">
    <source>
        <dbReference type="Google" id="ProtNLM"/>
    </source>
</evidence>
<dbReference type="Proteomes" id="UP000580474">
    <property type="component" value="Unassembled WGS sequence"/>
</dbReference>
<organism evidence="1 2">
    <name type="scientific">Saccharopolyspora gloriosae</name>
    <dbReference type="NCBI Taxonomy" id="455344"/>
    <lineage>
        <taxon>Bacteria</taxon>
        <taxon>Bacillati</taxon>
        <taxon>Actinomycetota</taxon>
        <taxon>Actinomycetes</taxon>
        <taxon>Pseudonocardiales</taxon>
        <taxon>Pseudonocardiaceae</taxon>
        <taxon>Saccharopolyspora</taxon>
    </lineage>
</organism>
<reference evidence="1 2" key="1">
    <citation type="submission" date="2020-08" db="EMBL/GenBank/DDBJ databases">
        <title>Sequencing the genomes of 1000 actinobacteria strains.</title>
        <authorList>
            <person name="Klenk H.-P."/>
        </authorList>
    </citation>
    <scope>NUCLEOTIDE SEQUENCE [LARGE SCALE GENOMIC DNA]</scope>
    <source>
        <strain evidence="1 2">DSM 45582</strain>
    </source>
</reference>
<dbReference type="AlphaFoldDB" id="A0A840NCA5"/>
<dbReference type="Gene3D" id="1.20.120.450">
    <property type="entry name" value="dinb family like domain"/>
    <property type="match status" value="1"/>
</dbReference>
<name>A0A840NCA5_9PSEU</name>
<dbReference type="Pfam" id="PF04978">
    <property type="entry name" value="MST"/>
    <property type="match status" value="1"/>
</dbReference>
<proteinExistence type="predicted"/>
<dbReference type="EMBL" id="JACHIV010000001">
    <property type="protein sequence ID" value="MBB5069926.1"/>
    <property type="molecule type" value="Genomic_DNA"/>
</dbReference>
<protein>
    <recommendedName>
        <fullName evidence="3">DinB family protein</fullName>
    </recommendedName>
</protein>
<dbReference type="InterPro" id="IPR034660">
    <property type="entry name" value="DinB/YfiT-like"/>
</dbReference>
<dbReference type="InterPro" id="IPR007061">
    <property type="entry name" value="MST-like"/>
</dbReference>
<evidence type="ECO:0000313" key="2">
    <source>
        <dbReference type="Proteomes" id="UP000580474"/>
    </source>
</evidence>
<dbReference type="RefSeq" id="WP_184479542.1">
    <property type="nucleotide sequence ID" value="NZ_JACHIV010000001.1"/>
</dbReference>
<gene>
    <name evidence="1" type="ORF">BJ969_003014</name>
</gene>
<sequence length="192" mass="20919">MGETTIADYLLHYLQQSRDTVLRGLDGLGEYDARRPLTPSGSNVLGLVKHLAGIEAGYLGDCAGRPSPVRLPWVEDGSIWDGADMWATAEQSRDHLVGLYREAWAHSDRVVAELPLDAPAHVPWWPAARRDTTLGHLLVRVVAETAQHAGHVDVLREGVDGRGGPDHEDFGDAAHWAAYVGRIQAAADEHRG</sequence>
<comment type="caution">
    <text evidence="1">The sequence shown here is derived from an EMBL/GenBank/DDBJ whole genome shotgun (WGS) entry which is preliminary data.</text>
</comment>
<keyword evidence="2" id="KW-1185">Reference proteome</keyword>
<dbReference type="SUPFAM" id="SSF109854">
    <property type="entry name" value="DinB/YfiT-like putative metalloenzymes"/>
    <property type="match status" value="1"/>
</dbReference>